<evidence type="ECO:0000256" key="4">
    <source>
        <dbReference type="ARBA" id="ARBA00023136"/>
    </source>
</evidence>
<reference evidence="6" key="1">
    <citation type="submission" date="2023-05" db="EMBL/GenBank/DDBJ databases">
        <title>Nepenthes gracilis genome sequencing.</title>
        <authorList>
            <person name="Fukushima K."/>
        </authorList>
    </citation>
    <scope>NUCLEOTIDE SEQUENCE</scope>
    <source>
        <strain evidence="6">SING2019-196</strain>
    </source>
</reference>
<sequence>MRGKIRCHLNPKHILVCPLFIFFLFLVWRSSTSVSPLRNPPSTASLSPQRSSKSQMDHDLDHQDCPPDPRTPACTKIPPSLSQSLIHYATSNVTPQQTINEVSVTEKVLRRKSPCNFLVFGLGHDSLMWAALNHGGRTLFVEEDKSWIDRIKLRFPNLESYHAVYDTKVRQSEELLKATADAEECKDVGDPLLSKCRLALKGLAKEVYEVEWDLIMVDAPTGYHDEAPGRMGAIYTAGLMARNRADGETDVVCEGTSREAEAFHHSESYNSTPSTLLSIKNREERSFADSGRTQLLLCLCYVPSIGNRKGPRKLVLAGKNTQKLSPWWEQLPTRWVSVLLCFTLFLWCHLDRANRSIVRLPKSQEFNGKSAIVGLIQFFSFWDYLLTQIGGSLGADKIGGKLVLGFGVIGWSVAIVLTPSAARLNLPCLPILGVVMGMGEGVAMPAMNNIISILGGSNSRGPVILSRAPDAGENWPYAILGEQLSFGHGCLHITIRC</sequence>
<dbReference type="AlphaFoldDB" id="A0AAD3T1A4"/>
<dbReference type="NCBIfam" id="TIGR01627">
    <property type="entry name" value="A_thal_3515"/>
    <property type="match status" value="1"/>
</dbReference>
<comment type="subcellular location">
    <subcellularLocation>
        <location evidence="1">Golgi apparatus membrane</location>
        <topology evidence="1">Single-pass membrane protein</topology>
    </subcellularLocation>
</comment>
<dbReference type="Proteomes" id="UP001279734">
    <property type="component" value="Unassembled WGS sequence"/>
</dbReference>
<dbReference type="SUPFAM" id="SSF103473">
    <property type="entry name" value="MFS general substrate transporter"/>
    <property type="match status" value="1"/>
</dbReference>
<feature type="region of interest" description="Disordered" evidence="5">
    <location>
        <begin position="33"/>
        <end position="72"/>
    </location>
</feature>
<dbReference type="Gene3D" id="1.20.1250.20">
    <property type="entry name" value="MFS general substrate transporter like domains"/>
    <property type="match status" value="1"/>
</dbReference>
<evidence type="ECO:0000256" key="1">
    <source>
        <dbReference type="ARBA" id="ARBA00004194"/>
    </source>
</evidence>
<dbReference type="GO" id="GO:0045492">
    <property type="term" value="P:xylan biosynthetic process"/>
    <property type="evidence" value="ECO:0007669"/>
    <property type="project" value="InterPro"/>
</dbReference>
<keyword evidence="3" id="KW-1133">Transmembrane helix</keyword>
<feature type="compositionally biased region" description="Basic and acidic residues" evidence="5">
    <location>
        <begin position="55"/>
        <end position="67"/>
    </location>
</feature>
<dbReference type="InterPro" id="IPR006514">
    <property type="entry name" value="IRX15/GXM/AGM"/>
</dbReference>
<dbReference type="GO" id="GO:0000139">
    <property type="term" value="C:Golgi membrane"/>
    <property type="evidence" value="ECO:0007669"/>
    <property type="project" value="UniProtKB-SubCell"/>
</dbReference>
<keyword evidence="4" id="KW-0472">Membrane</keyword>
<dbReference type="InterPro" id="IPR036259">
    <property type="entry name" value="MFS_trans_sf"/>
</dbReference>
<evidence type="ECO:0000256" key="3">
    <source>
        <dbReference type="ARBA" id="ARBA00022989"/>
    </source>
</evidence>
<evidence type="ECO:0000256" key="2">
    <source>
        <dbReference type="ARBA" id="ARBA00022692"/>
    </source>
</evidence>
<organism evidence="6 7">
    <name type="scientific">Nepenthes gracilis</name>
    <name type="common">Slender pitcher plant</name>
    <dbReference type="NCBI Taxonomy" id="150966"/>
    <lineage>
        <taxon>Eukaryota</taxon>
        <taxon>Viridiplantae</taxon>
        <taxon>Streptophyta</taxon>
        <taxon>Embryophyta</taxon>
        <taxon>Tracheophyta</taxon>
        <taxon>Spermatophyta</taxon>
        <taxon>Magnoliopsida</taxon>
        <taxon>eudicotyledons</taxon>
        <taxon>Gunneridae</taxon>
        <taxon>Pentapetalae</taxon>
        <taxon>Caryophyllales</taxon>
        <taxon>Nepenthaceae</taxon>
        <taxon>Nepenthes</taxon>
    </lineage>
</organism>
<proteinExistence type="predicted"/>
<keyword evidence="7" id="KW-1185">Reference proteome</keyword>
<name>A0AAD3T1A4_NEPGR</name>
<feature type="compositionally biased region" description="Polar residues" evidence="5">
    <location>
        <begin position="33"/>
        <end position="54"/>
    </location>
</feature>
<comment type="caution">
    <text evidence="6">The sequence shown here is derived from an EMBL/GenBank/DDBJ whole genome shotgun (WGS) entry which is preliminary data.</text>
</comment>
<evidence type="ECO:0000313" key="7">
    <source>
        <dbReference type="Proteomes" id="UP001279734"/>
    </source>
</evidence>
<evidence type="ECO:0000313" key="6">
    <source>
        <dbReference type="EMBL" id="GMH21620.1"/>
    </source>
</evidence>
<evidence type="ECO:0000256" key="5">
    <source>
        <dbReference type="SAM" id="MobiDB-lite"/>
    </source>
</evidence>
<gene>
    <name evidence="6" type="ORF">Nepgr_023462</name>
</gene>
<dbReference type="Pfam" id="PF21729">
    <property type="entry name" value="IRX15_IRX15L_GXM"/>
    <property type="match status" value="1"/>
</dbReference>
<keyword evidence="2" id="KW-0812">Transmembrane</keyword>
<dbReference type="EMBL" id="BSYO01000023">
    <property type="protein sequence ID" value="GMH21620.1"/>
    <property type="molecule type" value="Genomic_DNA"/>
</dbReference>
<dbReference type="PANTHER" id="PTHR31444">
    <property type="entry name" value="OS11G0490100 PROTEIN"/>
    <property type="match status" value="1"/>
</dbReference>
<protein>
    <submittedName>
        <fullName evidence="6">Uncharacterized protein</fullName>
    </submittedName>
</protein>
<accession>A0AAD3T1A4</accession>